<sequence length="182" mass="20261">PFSIYFKTASSTTSTRLPEHLLRSHRPTTPVSSTRKKTFTRTTEPPNEDFDYVCFRIPKGILPPMSGDTRPSSQNASKILRHLLPDPNVRTASTHGSTTSSDTVSPKHVTPFDISLDVGIYFNVPDDISDTTESLPELLLDGLSISVKNVLDEGQTSLSNEASELSNSRRFRIKEQQQLNEK</sequence>
<feature type="region of interest" description="Disordered" evidence="1">
    <location>
        <begin position="87"/>
        <end position="107"/>
    </location>
</feature>
<comment type="caution">
    <text evidence="2">The sequence shown here is derived from an EMBL/GenBank/DDBJ whole genome shotgun (WGS) entry which is preliminary data.</text>
</comment>
<reference evidence="2" key="1">
    <citation type="submission" date="2020-08" db="EMBL/GenBank/DDBJ databases">
        <title>Multicomponent nature underlies the extraordinary mechanical properties of spider dragline silk.</title>
        <authorList>
            <person name="Kono N."/>
            <person name="Nakamura H."/>
            <person name="Mori M."/>
            <person name="Yoshida Y."/>
            <person name="Ohtoshi R."/>
            <person name="Malay A.D."/>
            <person name="Moran D.A.P."/>
            <person name="Tomita M."/>
            <person name="Numata K."/>
            <person name="Arakawa K."/>
        </authorList>
    </citation>
    <scope>NUCLEOTIDE SEQUENCE</scope>
</reference>
<evidence type="ECO:0000256" key="1">
    <source>
        <dbReference type="SAM" id="MobiDB-lite"/>
    </source>
</evidence>
<feature type="compositionally biased region" description="Polar residues" evidence="1">
    <location>
        <begin position="90"/>
        <end position="104"/>
    </location>
</feature>
<dbReference type="EMBL" id="BMAW01028553">
    <property type="protein sequence ID" value="GFU07939.1"/>
    <property type="molecule type" value="Genomic_DNA"/>
</dbReference>
<feature type="region of interest" description="Disordered" evidence="1">
    <location>
        <begin position="15"/>
        <end position="44"/>
    </location>
</feature>
<gene>
    <name evidence="2" type="ORF">NPIL_129801</name>
</gene>
<organism evidence="2 3">
    <name type="scientific">Nephila pilipes</name>
    <name type="common">Giant wood spider</name>
    <name type="synonym">Nephila maculata</name>
    <dbReference type="NCBI Taxonomy" id="299642"/>
    <lineage>
        <taxon>Eukaryota</taxon>
        <taxon>Metazoa</taxon>
        <taxon>Ecdysozoa</taxon>
        <taxon>Arthropoda</taxon>
        <taxon>Chelicerata</taxon>
        <taxon>Arachnida</taxon>
        <taxon>Araneae</taxon>
        <taxon>Araneomorphae</taxon>
        <taxon>Entelegynae</taxon>
        <taxon>Araneoidea</taxon>
        <taxon>Nephilidae</taxon>
        <taxon>Nephila</taxon>
    </lineage>
</organism>
<accession>A0A8X6Q5R4</accession>
<evidence type="ECO:0000313" key="2">
    <source>
        <dbReference type="EMBL" id="GFU07939.1"/>
    </source>
</evidence>
<proteinExistence type="predicted"/>
<dbReference type="Proteomes" id="UP000887013">
    <property type="component" value="Unassembled WGS sequence"/>
</dbReference>
<keyword evidence="3" id="KW-1185">Reference proteome</keyword>
<protein>
    <submittedName>
        <fullName evidence="2">Uncharacterized protein</fullName>
    </submittedName>
</protein>
<dbReference type="AlphaFoldDB" id="A0A8X6Q5R4"/>
<name>A0A8X6Q5R4_NEPPI</name>
<feature type="non-terminal residue" evidence="2">
    <location>
        <position position="182"/>
    </location>
</feature>
<evidence type="ECO:0000313" key="3">
    <source>
        <dbReference type="Proteomes" id="UP000887013"/>
    </source>
</evidence>